<dbReference type="Proteomes" id="UP001060260">
    <property type="component" value="Chromosome"/>
</dbReference>
<accession>A0AA95BYQ8</accession>
<evidence type="ECO:0000313" key="1">
    <source>
        <dbReference type="EMBL" id="UVQ95536.1"/>
    </source>
</evidence>
<dbReference type="Gene3D" id="1.10.1200.10">
    <property type="entry name" value="ACP-like"/>
    <property type="match status" value="1"/>
</dbReference>
<sequence>MKEKIIKILTELRPEFDFTDESFNFIEEGMLDSFDVVSLVDSLDTEFNIVIDGVDILPENFCSVDSIKSLLKKVELLSKLLWRLKL</sequence>
<organism evidence="1 2">
    <name type="scientific">Bacteroides caccae</name>
    <dbReference type="NCBI Taxonomy" id="47678"/>
    <lineage>
        <taxon>Bacteria</taxon>
        <taxon>Pseudomonadati</taxon>
        <taxon>Bacteroidota</taxon>
        <taxon>Bacteroidia</taxon>
        <taxon>Bacteroidales</taxon>
        <taxon>Bacteroidaceae</taxon>
        <taxon>Bacteroides</taxon>
    </lineage>
</organism>
<dbReference type="InterPro" id="IPR036736">
    <property type="entry name" value="ACP-like_sf"/>
</dbReference>
<reference evidence="1" key="1">
    <citation type="submission" date="2022-08" db="EMBL/GenBank/DDBJ databases">
        <title>Genome Sequencing of Bacteroides fragilis Group Isolates with Nanopore Technology.</title>
        <authorList>
            <person name="Tisza M.J."/>
            <person name="Smith D."/>
            <person name="Dekker J.P."/>
        </authorList>
    </citation>
    <scope>NUCLEOTIDE SEQUENCE</scope>
    <source>
        <strain evidence="1">BFG-474</strain>
    </source>
</reference>
<dbReference type="SUPFAM" id="SSF47336">
    <property type="entry name" value="ACP-like"/>
    <property type="match status" value="1"/>
</dbReference>
<protein>
    <submittedName>
        <fullName evidence="1">Acyl carrier protein</fullName>
    </submittedName>
</protein>
<dbReference type="AlphaFoldDB" id="A0AA95BYQ8"/>
<name>A0AA95BYQ8_9BACE</name>
<gene>
    <name evidence="1" type="ORF">NXW23_14305</name>
</gene>
<dbReference type="EMBL" id="CP103166">
    <property type="protein sequence ID" value="UVQ95536.1"/>
    <property type="molecule type" value="Genomic_DNA"/>
</dbReference>
<proteinExistence type="predicted"/>
<evidence type="ECO:0000313" key="2">
    <source>
        <dbReference type="Proteomes" id="UP001060260"/>
    </source>
</evidence>